<accession>A0AAU9ZIV8</accession>
<dbReference type="Proteomes" id="UP001152836">
    <property type="component" value="Unassembled WGS sequence"/>
</dbReference>
<sequence>MTRLQRNQSLWTLSKGVATPGHFKDGTTGRNCFRVTPCLQSQSDISPDACGVKATTCHVLPDALLQESSLNKINAKSLEHGLRVGAP</sequence>
<evidence type="ECO:0000313" key="1">
    <source>
        <dbReference type="EMBL" id="CAH6792008.1"/>
    </source>
</evidence>
<protein>
    <submittedName>
        <fullName evidence="1">4930583I09Rik protein</fullName>
    </submittedName>
</protein>
<dbReference type="EMBL" id="CALSGD010001445">
    <property type="protein sequence ID" value="CAH6792008.1"/>
    <property type="molecule type" value="Genomic_DNA"/>
</dbReference>
<evidence type="ECO:0000313" key="2">
    <source>
        <dbReference type="Proteomes" id="UP001152836"/>
    </source>
</evidence>
<reference evidence="1" key="1">
    <citation type="submission" date="2022-06" db="EMBL/GenBank/DDBJ databases">
        <authorList>
            <person name="Andreotti S."/>
            <person name="Wyler E."/>
        </authorList>
    </citation>
    <scope>NUCLEOTIDE SEQUENCE</scope>
</reference>
<comment type="caution">
    <text evidence="1">The sequence shown here is derived from an EMBL/GenBank/DDBJ whole genome shotgun (WGS) entry which is preliminary data.</text>
</comment>
<proteinExistence type="predicted"/>
<dbReference type="AlphaFoldDB" id="A0AAU9ZIV8"/>
<organism evidence="1 2">
    <name type="scientific">Phodopus roborovskii</name>
    <name type="common">Roborovski's desert hamster</name>
    <name type="synonym">Cricetulus roborovskii</name>
    <dbReference type="NCBI Taxonomy" id="109678"/>
    <lineage>
        <taxon>Eukaryota</taxon>
        <taxon>Metazoa</taxon>
        <taxon>Chordata</taxon>
        <taxon>Craniata</taxon>
        <taxon>Vertebrata</taxon>
        <taxon>Euteleostomi</taxon>
        <taxon>Mammalia</taxon>
        <taxon>Eutheria</taxon>
        <taxon>Euarchontoglires</taxon>
        <taxon>Glires</taxon>
        <taxon>Rodentia</taxon>
        <taxon>Myomorpha</taxon>
        <taxon>Muroidea</taxon>
        <taxon>Cricetidae</taxon>
        <taxon>Cricetinae</taxon>
        <taxon>Phodopus</taxon>
    </lineage>
</organism>
<keyword evidence="2" id="KW-1185">Reference proteome</keyword>
<name>A0AAU9ZIV8_PHORO</name>
<gene>
    <name evidence="1" type="primary">4930583I09Rik</name>
    <name evidence="1" type="ORF">PHOROB_LOCUS9044</name>
</gene>